<comment type="function">
    <text evidence="5">Reversible hydration of carbon dioxide.</text>
</comment>
<reference evidence="6 7" key="1">
    <citation type="journal article" date="2024" name="J Genomics">
        <title>Draft genome sequencing and assembly of Favolaschia claudopus CIRM-BRFM 2984 isolated from oak limbs.</title>
        <authorList>
            <person name="Navarro D."/>
            <person name="Drula E."/>
            <person name="Chaduli D."/>
            <person name="Cazenave R."/>
            <person name="Ahrendt S."/>
            <person name="Wang J."/>
            <person name="Lipzen A."/>
            <person name="Daum C."/>
            <person name="Barry K."/>
            <person name="Grigoriev I.V."/>
            <person name="Favel A."/>
            <person name="Rosso M.N."/>
            <person name="Martin F."/>
        </authorList>
    </citation>
    <scope>NUCLEOTIDE SEQUENCE [LARGE SCALE GENOMIC DNA]</scope>
    <source>
        <strain evidence="6 7">CIRM-BRFM 2984</strain>
    </source>
</reference>
<dbReference type="Proteomes" id="UP001362999">
    <property type="component" value="Unassembled WGS sequence"/>
</dbReference>
<dbReference type="SUPFAM" id="SSF53056">
    <property type="entry name" value="beta-carbonic anhydrase, cab"/>
    <property type="match status" value="1"/>
</dbReference>
<dbReference type="EC" id="4.2.1.1" evidence="5"/>
<organism evidence="6 7">
    <name type="scientific">Favolaschia claudopus</name>
    <dbReference type="NCBI Taxonomy" id="2862362"/>
    <lineage>
        <taxon>Eukaryota</taxon>
        <taxon>Fungi</taxon>
        <taxon>Dikarya</taxon>
        <taxon>Basidiomycota</taxon>
        <taxon>Agaricomycotina</taxon>
        <taxon>Agaricomycetes</taxon>
        <taxon>Agaricomycetidae</taxon>
        <taxon>Agaricales</taxon>
        <taxon>Marasmiineae</taxon>
        <taxon>Mycenaceae</taxon>
        <taxon>Favolaschia</taxon>
    </lineage>
</organism>
<comment type="cofactor">
    <cofactor evidence="4">
        <name>Zn(2+)</name>
        <dbReference type="ChEBI" id="CHEBI:29105"/>
    </cofactor>
    <text evidence="4">Binds 1 zinc ion per subunit.</text>
</comment>
<gene>
    <name evidence="6" type="ORF">R3P38DRAFT_3419162</name>
</gene>
<evidence type="ECO:0000256" key="2">
    <source>
        <dbReference type="ARBA" id="ARBA00022723"/>
    </source>
</evidence>
<keyword evidence="6" id="KW-0418">Kinase</keyword>
<dbReference type="PANTHER" id="PTHR43175:SF3">
    <property type="entry name" value="CARBON DISULFIDE HYDROLASE"/>
    <property type="match status" value="1"/>
</dbReference>
<comment type="catalytic activity">
    <reaction evidence="5">
        <text>hydrogencarbonate + H(+) = CO2 + H2O</text>
        <dbReference type="Rhea" id="RHEA:10748"/>
        <dbReference type="ChEBI" id="CHEBI:15377"/>
        <dbReference type="ChEBI" id="CHEBI:15378"/>
        <dbReference type="ChEBI" id="CHEBI:16526"/>
        <dbReference type="ChEBI" id="CHEBI:17544"/>
        <dbReference type="EC" id="4.2.1.1"/>
    </reaction>
</comment>
<comment type="similarity">
    <text evidence="1 5">Belongs to the beta-class carbonic anhydrase family.</text>
</comment>
<dbReference type="EMBL" id="JAWWNJ010000001">
    <property type="protein sequence ID" value="KAK7064598.1"/>
    <property type="molecule type" value="Genomic_DNA"/>
</dbReference>
<dbReference type="CDD" id="cd03379">
    <property type="entry name" value="beta_CA_cladeD"/>
    <property type="match status" value="1"/>
</dbReference>
<evidence type="ECO:0000256" key="5">
    <source>
        <dbReference type="RuleBase" id="RU003956"/>
    </source>
</evidence>
<dbReference type="GO" id="GO:0008270">
    <property type="term" value="F:zinc ion binding"/>
    <property type="evidence" value="ECO:0007669"/>
    <property type="project" value="UniProtKB-UniRule"/>
</dbReference>
<sequence>MRESINAVQDSGIARIMSNPEFSEANAKYAANFVKPDRSKLFRNVIIVSCMDPRVNPYDQLGLKTGESITIRNAGGSTKEGLRSIIVAQHFIEVRGEIAVFHHTDCGMSRTTTDQVRDLVKQANPGRGDVAETVNGIDFHHITDIEGSVRTDVKFLAENPMVVKGTKISGWVYDVETGKISKVVEDEAR</sequence>
<comment type="caution">
    <text evidence="6">The sequence shown here is derived from an EMBL/GenBank/DDBJ whole genome shotgun (WGS) entry which is preliminary data.</text>
</comment>
<keyword evidence="7" id="KW-1185">Reference proteome</keyword>
<keyword evidence="3 4" id="KW-0862">Zinc</keyword>
<keyword evidence="5" id="KW-0456">Lyase</keyword>
<keyword evidence="6" id="KW-0808">Transferase</keyword>
<accession>A0AAW0EK19</accession>
<evidence type="ECO:0000313" key="7">
    <source>
        <dbReference type="Proteomes" id="UP001362999"/>
    </source>
</evidence>
<dbReference type="AlphaFoldDB" id="A0AAW0EK19"/>
<evidence type="ECO:0000256" key="4">
    <source>
        <dbReference type="PIRSR" id="PIRSR601765-1"/>
    </source>
</evidence>
<dbReference type="Pfam" id="PF00484">
    <property type="entry name" value="Pro_CA"/>
    <property type="match status" value="1"/>
</dbReference>
<feature type="binding site" evidence="4">
    <location>
        <position position="50"/>
    </location>
    <ligand>
        <name>Zn(2+)</name>
        <dbReference type="ChEBI" id="CHEBI:29105"/>
    </ligand>
</feature>
<evidence type="ECO:0000313" key="6">
    <source>
        <dbReference type="EMBL" id="KAK7064598.1"/>
    </source>
</evidence>
<dbReference type="PANTHER" id="PTHR43175">
    <property type="entry name" value="CARBONIC ANHYDRASE"/>
    <property type="match status" value="1"/>
</dbReference>
<feature type="binding site" evidence="4">
    <location>
        <position position="106"/>
    </location>
    <ligand>
        <name>Zn(2+)</name>
        <dbReference type="ChEBI" id="CHEBI:29105"/>
    </ligand>
</feature>
<dbReference type="InterPro" id="IPR036874">
    <property type="entry name" value="Carbonic_anhydrase_sf"/>
</dbReference>
<dbReference type="GO" id="GO:0004089">
    <property type="term" value="F:carbonate dehydratase activity"/>
    <property type="evidence" value="ECO:0007669"/>
    <property type="project" value="UniProtKB-UniRule"/>
</dbReference>
<feature type="binding site" evidence="4">
    <location>
        <position position="103"/>
    </location>
    <ligand>
        <name>Zn(2+)</name>
        <dbReference type="ChEBI" id="CHEBI:29105"/>
    </ligand>
</feature>
<evidence type="ECO:0000256" key="1">
    <source>
        <dbReference type="ARBA" id="ARBA00006217"/>
    </source>
</evidence>
<feature type="binding site" evidence="4">
    <location>
        <position position="52"/>
    </location>
    <ligand>
        <name>Zn(2+)</name>
        <dbReference type="ChEBI" id="CHEBI:29105"/>
    </ligand>
</feature>
<protein>
    <recommendedName>
        <fullName evidence="5">Carbonic anhydrase</fullName>
        <ecNumber evidence="5">4.2.1.1</ecNumber>
    </recommendedName>
    <alternativeName>
        <fullName evidence="5">Carbonate dehydratase</fullName>
    </alternativeName>
</protein>
<evidence type="ECO:0000256" key="3">
    <source>
        <dbReference type="ARBA" id="ARBA00022833"/>
    </source>
</evidence>
<proteinExistence type="inferred from homology"/>
<dbReference type="GO" id="GO:0016301">
    <property type="term" value="F:kinase activity"/>
    <property type="evidence" value="ECO:0007669"/>
    <property type="project" value="UniProtKB-KW"/>
</dbReference>
<name>A0AAW0EK19_9AGAR</name>
<keyword evidence="2 4" id="KW-0479">Metal-binding</keyword>
<dbReference type="SMART" id="SM00947">
    <property type="entry name" value="Pro_CA"/>
    <property type="match status" value="1"/>
</dbReference>
<dbReference type="Gene3D" id="3.40.1050.10">
    <property type="entry name" value="Carbonic anhydrase"/>
    <property type="match status" value="1"/>
</dbReference>
<dbReference type="InterPro" id="IPR001765">
    <property type="entry name" value="Carbonic_anhydrase"/>
</dbReference>